<sequence>MTLPEINNIVEICIALDIAIIGIAYPIIIDKISNIGTKYSSDYLSELFEDEFPQKKLGFKIFGKKYSYFILFLYLTIISFIPQIFKFQPLYDWDKFWLIRNSADLLVFIFSLILVVLFFMWLDKVSIYNHKSTRLLNYLIKKHHQITAKEDGNYHLKTINEFGYYAIKSQDVHIQKTLVNFYFEEFSKSKKAQKAQKDGKPLVFESDLYQFIYNIISELVENDKNKLRALEHRAVSGVWILGEGFSAVKISQESYTWLWRNLNLIAEKTDFIKMYWSRASQHYDTKLKPISGNNYDLESRTFDNQDDIENREKERRDFLEFNYAFGGLLMFKQNYSAIKYLFNHSSSLPPNYVLLPSSMTEIFTVLHLFSDNNYLLENNIEFKYPFSGLDDYWGQNIREFINSYIALLFIREYSLTRIYTFQDFTSQPHLPDNNTELNYWLKNVLLFEKTVEKVSKNGELIELLNYSGIIEKNNNENIFPHFFEELKQRIEDKIENNEINVDLHAPKVEKFTEQTDLIINQALNKYKIIDNANDLSSEDDVTKFGVNGLHTLYPKVAFTEDDSHLDYDTFLANSVVTNQIDYFIPNSFLTARTKRYLFKEQELKSAIKKLKLNDQYIIVAINPSYGKLELLDDYKQFVIKIHSTNNRVRDTFFILKKSDLPTIKNIEFGDDEIALNKLTTRGNSIYTSVLDLNLAENDSIRERWLDKETESDLRKKVVLTIAFKTVIIWKNIRNVVQINIFSPYSEQGILNNLNDIEPLE</sequence>
<gene>
    <name evidence="2" type="ORF">EM932_06580</name>
</gene>
<keyword evidence="1" id="KW-1133">Transmembrane helix</keyword>
<comment type="caution">
    <text evidence="2">The sequence shown here is derived from an EMBL/GenBank/DDBJ whole genome shotgun (WGS) entry which is preliminary data.</text>
</comment>
<dbReference type="AlphaFoldDB" id="A0A4S1DZ96"/>
<dbReference type="Proteomes" id="UP000307602">
    <property type="component" value="Unassembled WGS sequence"/>
</dbReference>
<reference evidence="2 3" key="1">
    <citation type="submission" date="2019-04" db="EMBL/GenBank/DDBJ databases">
        <authorList>
            <person name="Liu A."/>
        </authorList>
    </citation>
    <scope>NUCLEOTIDE SEQUENCE [LARGE SCALE GENOMIC DNA]</scope>
    <source>
        <strain evidence="2 3">RZ03</strain>
    </source>
</reference>
<protein>
    <submittedName>
        <fullName evidence="2">Uncharacterized protein</fullName>
    </submittedName>
</protein>
<organism evidence="2 3">
    <name type="scientific">Flavivirga rizhaonensis</name>
    <dbReference type="NCBI Taxonomy" id="2559571"/>
    <lineage>
        <taxon>Bacteria</taxon>
        <taxon>Pseudomonadati</taxon>
        <taxon>Bacteroidota</taxon>
        <taxon>Flavobacteriia</taxon>
        <taxon>Flavobacteriales</taxon>
        <taxon>Flavobacteriaceae</taxon>
        <taxon>Flavivirga</taxon>
    </lineage>
</organism>
<dbReference type="EMBL" id="SRSO01000007">
    <property type="protein sequence ID" value="TGV03335.1"/>
    <property type="molecule type" value="Genomic_DNA"/>
</dbReference>
<feature type="transmembrane region" description="Helical" evidence="1">
    <location>
        <begin position="6"/>
        <end position="28"/>
    </location>
</feature>
<evidence type="ECO:0000313" key="2">
    <source>
        <dbReference type="EMBL" id="TGV03335.1"/>
    </source>
</evidence>
<keyword evidence="1" id="KW-0472">Membrane</keyword>
<evidence type="ECO:0000256" key="1">
    <source>
        <dbReference type="SAM" id="Phobius"/>
    </source>
</evidence>
<keyword evidence="3" id="KW-1185">Reference proteome</keyword>
<proteinExistence type="predicted"/>
<keyword evidence="1" id="KW-0812">Transmembrane</keyword>
<dbReference type="OrthoDB" id="977357at2"/>
<name>A0A4S1DZ96_9FLAO</name>
<feature type="transmembrane region" description="Helical" evidence="1">
    <location>
        <begin position="66"/>
        <end position="85"/>
    </location>
</feature>
<dbReference type="RefSeq" id="WP_135876389.1">
    <property type="nucleotide sequence ID" value="NZ_SRSO01000007.1"/>
</dbReference>
<evidence type="ECO:0000313" key="3">
    <source>
        <dbReference type="Proteomes" id="UP000307602"/>
    </source>
</evidence>
<feature type="transmembrane region" description="Helical" evidence="1">
    <location>
        <begin position="105"/>
        <end position="122"/>
    </location>
</feature>
<accession>A0A4S1DZ96</accession>